<evidence type="ECO:0000313" key="2">
    <source>
        <dbReference type="EMBL" id="SHM59374.1"/>
    </source>
</evidence>
<dbReference type="InterPro" id="IPR021109">
    <property type="entry name" value="Peptidase_aspartic_dom_sf"/>
</dbReference>
<keyword evidence="3" id="KW-1185">Reference proteome</keyword>
<dbReference type="RefSeq" id="WP_073037825.1">
    <property type="nucleotide sequence ID" value="NZ_BMLR01000023.1"/>
</dbReference>
<dbReference type="InterPro" id="IPR011969">
    <property type="entry name" value="Clan_AA_Asp_peptidase_C"/>
</dbReference>
<dbReference type="OrthoDB" id="7595324at2"/>
<dbReference type="Proteomes" id="UP000183974">
    <property type="component" value="Unassembled WGS sequence"/>
</dbReference>
<accession>A0A1M7K2F2</accession>
<keyword evidence="2" id="KW-0645">Protease</keyword>
<evidence type="ECO:0000256" key="1">
    <source>
        <dbReference type="SAM" id="Phobius"/>
    </source>
</evidence>
<dbReference type="InterPro" id="IPR034122">
    <property type="entry name" value="Retropepsin-like_bacterial"/>
</dbReference>
<dbReference type="EMBL" id="FRBR01000024">
    <property type="protein sequence ID" value="SHM59374.1"/>
    <property type="molecule type" value="Genomic_DNA"/>
</dbReference>
<dbReference type="Pfam" id="PF13975">
    <property type="entry name" value="gag-asp_proteas"/>
    <property type="match status" value="1"/>
</dbReference>
<keyword evidence="1" id="KW-0812">Transmembrane</keyword>
<reference evidence="2 3" key="1">
    <citation type="submission" date="2016-11" db="EMBL/GenBank/DDBJ databases">
        <authorList>
            <person name="Jaros S."/>
            <person name="Januszkiewicz K."/>
            <person name="Wedrychowicz H."/>
        </authorList>
    </citation>
    <scope>NUCLEOTIDE SEQUENCE [LARGE SCALE GENOMIC DNA]</scope>
    <source>
        <strain evidence="2 3">DSM 29589</strain>
    </source>
</reference>
<protein>
    <submittedName>
        <fullName evidence="2">Aspartyl protease family protein</fullName>
    </submittedName>
</protein>
<keyword evidence="1" id="KW-1133">Transmembrane helix</keyword>
<dbReference type="CDD" id="cd05483">
    <property type="entry name" value="retropepsin_like_bacteria"/>
    <property type="match status" value="1"/>
</dbReference>
<dbReference type="GO" id="GO:0006508">
    <property type="term" value="P:proteolysis"/>
    <property type="evidence" value="ECO:0007669"/>
    <property type="project" value="UniProtKB-KW"/>
</dbReference>
<proteinExistence type="predicted"/>
<dbReference type="NCBIfam" id="TIGR02281">
    <property type="entry name" value="clan_AA_DTGA"/>
    <property type="match status" value="1"/>
</dbReference>
<keyword evidence="2" id="KW-0378">Hydrolase</keyword>
<dbReference type="SUPFAM" id="SSF50630">
    <property type="entry name" value="Acid proteases"/>
    <property type="match status" value="1"/>
</dbReference>
<dbReference type="STRING" id="337701.SAMN05444398_12410"/>
<organism evidence="2 3">
    <name type="scientific">Roseovarius pacificus</name>
    <dbReference type="NCBI Taxonomy" id="337701"/>
    <lineage>
        <taxon>Bacteria</taxon>
        <taxon>Pseudomonadati</taxon>
        <taxon>Pseudomonadota</taxon>
        <taxon>Alphaproteobacteria</taxon>
        <taxon>Rhodobacterales</taxon>
        <taxon>Roseobacteraceae</taxon>
        <taxon>Roseovarius</taxon>
    </lineage>
</organism>
<evidence type="ECO:0000313" key="3">
    <source>
        <dbReference type="Proteomes" id="UP000183974"/>
    </source>
</evidence>
<dbReference type="GO" id="GO:0008233">
    <property type="term" value="F:peptidase activity"/>
    <property type="evidence" value="ECO:0007669"/>
    <property type="project" value="UniProtKB-KW"/>
</dbReference>
<keyword evidence="1" id="KW-0472">Membrane</keyword>
<dbReference type="AlphaFoldDB" id="A0A1M7K2F2"/>
<feature type="transmembrane region" description="Helical" evidence="1">
    <location>
        <begin position="6"/>
        <end position="25"/>
    </location>
</feature>
<dbReference type="Gene3D" id="2.40.70.10">
    <property type="entry name" value="Acid Proteases"/>
    <property type="match status" value="1"/>
</dbReference>
<feature type="transmembrane region" description="Helical" evidence="1">
    <location>
        <begin position="37"/>
        <end position="56"/>
    </location>
</feature>
<gene>
    <name evidence="2" type="ORF">SAMN05444398_12410</name>
</gene>
<sequence length="193" mass="20934">MDNFDTARLIYLVLLGSAVLLWFFAQNRASLGKVTQQALVWGLIFVGVIAGVGLWGDIRQTVQPTQTVMAQGNRIELPRAPDGHYYLTAEVNGTPIRFVVDTGASQIVLSQSDAREAGLDLSDLIYIGRAYTANGTVRTAPVKLDSIAIGPIRDHDVRAVVNEGAMDESLLGMEYLQRFSSVEIGGGKLVLTR</sequence>
<name>A0A1M7K2F2_9RHOB</name>